<evidence type="ECO:0008006" key="3">
    <source>
        <dbReference type="Google" id="ProtNLM"/>
    </source>
</evidence>
<comment type="caution">
    <text evidence="1">The sequence shown here is derived from an EMBL/GenBank/DDBJ whole genome shotgun (WGS) entry which is preliminary data.</text>
</comment>
<dbReference type="OrthoDB" id="1683589at2"/>
<dbReference type="InterPro" id="IPR021338">
    <property type="entry name" value="DUF2953"/>
</dbReference>
<accession>A0A4Y8PTV3</accession>
<dbReference type="Proteomes" id="UP000298246">
    <property type="component" value="Unassembled WGS sequence"/>
</dbReference>
<gene>
    <name evidence="1" type="ORF">B5M42_23005</name>
</gene>
<proteinExistence type="predicted"/>
<reference evidence="1 2" key="1">
    <citation type="submission" date="2017-03" db="EMBL/GenBank/DDBJ databases">
        <title>Isolation of Levoglucosan Utilizing Bacteria.</title>
        <authorList>
            <person name="Arya A.S."/>
        </authorList>
    </citation>
    <scope>NUCLEOTIDE SEQUENCE [LARGE SCALE GENOMIC DNA]</scope>
    <source>
        <strain evidence="1 2">MEC069</strain>
    </source>
</reference>
<evidence type="ECO:0000313" key="1">
    <source>
        <dbReference type="EMBL" id="TFE83385.1"/>
    </source>
</evidence>
<dbReference type="AlphaFoldDB" id="A0A4Y8PTV3"/>
<protein>
    <recommendedName>
        <fullName evidence="3">DUF2953 domain-containing protein</fullName>
    </recommendedName>
</protein>
<organism evidence="1 2">
    <name type="scientific">Paenibacillus athensensis</name>
    <dbReference type="NCBI Taxonomy" id="1967502"/>
    <lineage>
        <taxon>Bacteria</taxon>
        <taxon>Bacillati</taxon>
        <taxon>Bacillota</taxon>
        <taxon>Bacilli</taxon>
        <taxon>Bacillales</taxon>
        <taxon>Paenibacillaceae</taxon>
        <taxon>Paenibacillus</taxon>
    </lineage>
</organism>
<sequence length="236" mass="27362">MVWIVVTAVVAVALAALITAVMFSYVRGEFYFSRVRDNDQLTVQIKALSGLIRYKFEVPVIQFKSFSRGVLVKAEAVNETRSKLKEENQEHITKHKIERFYRQAREIVEHTLSFSDWMKQTLAHVECTSLTWNTRVGVGDAPETAITTGLVWTLKSSLLGFVFRWIDMQTKPRVMVEPLYNALEFTTMLRVRGRIRAGMALWSGLRLLVRIIREKGGLRTWYRLVVKPRRRKQLVS</sequence>
<dbReference type="Pfam" id="PF11167">
    <property type="entry name" value="DUF2953"/>
    <property type="match status" value="1"/>
</dbReference>
<keyword evidence="2" id="KW-1185">Reference proteome</keyword>
<dbReference type="RefSeq" id="WP_134757195.1">
    <property type="nucleotide sequence ID" value="NZ_MYFO02000010.1"/>
</dbReference>
<dbReference type="EMBL" id="MYFO01000050">
    <property type="protein sequence ID" value="TFE83385.1"/>
    <property type="molecule type" value="Genomic_DNA"/>
</dbReference>
<evidence type="ECO:0000313" key="2">
    <source>
        <dbReference type="Proteomes" id="UP000298246"/>
    </source>
</evidence>
<name>A0A4Y8PTV3_9BACL</name>